<dbReference type="InterPro" id="IPR036388">
    <property type="entry name" value="WH-like_DNA-bd_sf"/>
</dbReference>
<dbReference type="InterPro" id="IPR050707">
    <property type="entry name" value="HTH_MetabolicPath_Reg"/>
</dbReference>
<dbReference type="SMART" id="SM00346">
    <property type="entry name" value="HTH_ICLR"/>
    <property type="match status" value="1"/>
</dbReference>
<dbReference type="Pfam" id="PF09339">
    <property type="entry name" value="HTH_IclR"/>
    <property type="match status" value="1"/>
</dbReference>
<dbReference type="PROSITE" id="PS51077">
    <property type="entry name" value="HTH_ICLR"/>
    <property type="match status" value="1"/>
</dbReference>
<keyword evidence="3" id="KW-0804">Transcription</keyword>
<dbReference type="PANTHER" id="PTHR30136:SF35">
    <property type="entry name" value="HTH-TYPE TRANSCRIPTIONAL REGULATOR RV1719"/>
    <property type="match status" value="1"/>
</dbReference>
<evidence type="ECO:0000256" key="3">
    <source>
        <dbReference type="ARBA" id="ARBA00023163"/>
    </source>
</evidence>
<evidence type="ECO:0000259" key="4">
    <source>
        <dbReference type="PROSITE" id="PS51077"/>
    </source>
</evidence>
<accession>A0ABR8QLF9</accession>
<dbReference type="InterPro" id="IPR029016">
    <property type="entry name" value="GAF-like_dom_sf"/>
</dbReference>
<dbReference type="InterPro" id="IPR014757">
    <property type="entry name" value="Tscrpt_reg_IclR_C"/>
</dbReference>
<evidence type="ECO:0000259" key="5">
    <source>
        <dbReference type="PROSITE" id="PS51078"/>
    </source>
</evidence>
<gene>
    <name evidence="6" type="ORF">H9655_04030</name>
</gene>
<evidence type="ECO:0000313" key="6">
    <source>
        <dbReference type="EMBL" id="MBD7936187.1"/>
    </source>
</evidence>
<feature type="domain" description="IclR-ED" evidence="5">
    <location>
        <begin position="75"/>
        <end position="258"/>
    </location>
</feature>
<dbReference type="Proteomes" id="UP000657931">
    <property type="component" value="Unassembled WGS sequence"/>
</dbReference>
<evidence type="ECO:0000313" key="7">
    <source>
        <dbReference type="Proteomes" id="UP000657931"/>
    </source>
</evidence>
<dbReference type="Gene3D" id="1.10.10.10">
    <property type="entry name" value="Winged helix-like DNA-binding domain superfamily/Winged helix DNA-binding domain"/>
    <property type="match status" value="1"/>
</dbReference>
<keyword evidence="1" id="KW-0805">Transcription regulation</keyword>
<feature type="domain" description="HTH iclR-type" evidence="4">
    <location>
        <begin position="12"/>
        <end position="74"/>
    </location>
</feature>
<keyword evidence="7" id="KW-1185">Reference proteome</keyword>
<dbReference type="EMBL" id="JACSQT010000001">
    <property type="protein sequence ID" value="MBD7936187.1"/>
    <property type="molecule type" value="Genomic_DNA"/>
</dbReference>
<comment type="caution">
    <text evidence="6">The sequence shown here is derived from an EMBL/GenBank/DDBJ whole genome shotgun (WGS) entry which is preliminary data.</text>
</comment>
<keyword evidence="2" id="KW-0238">DNA-binding</keyword>
<evidence type="ECO:0000256" key="2">
    <source>
        <dbReference type="ARBA" id="ARBA00023125"/>
    </source>
</evidence>
<reference evidence="6 7" key="1">
    <citation type="submission" date="2020-08" db="EMBL/GenBank/DDBJ databases">
        <title>A Genomic Blueprint of the Chicken Gut Microbiome.</title>
        <authorList>
            <person name="Gilroy R."/>
            <person name="Ravi A."/>
            <person name="Getino M."/>
            <person name="Pursley I."/>
            <person name="Horton D.L."/>
            <person name="Alikhan N.-F."/>
            <person name="Baker D."/>
            <person name="Gharbi K."/>
            <person name="Hall N."/>
            <person name="Watson M."/>
            <person name="Adriaenssens E.M."/>
            <person name="Foster-Nyarko E."/>
            <person name="Jarju S."/>
            <person name="Secka A."/>
            <person name="Antonio M."/>
            <person name="Oren A."/>
            <person name="Chaudhuri R."/>
            <person name="La Ragione R.M."/>
            <person name="Hildebrand F."/>
            <person name="Pallen M.J."/>
        </authorList>
    </citation>
    <scope>NUCLEOTIDE SEQUENCE [LARGE SCALE GENOMIC DNA]</scope>
    <source>
        <strain evidence="6 7">Sa5YUA1</strain>
    </source>
</reference>
<sequence>MNDQMFKKNYSMQTLHKALQILRSFSYEHKTLSLTELHKRTGLSKPSLQRLLSTLVFEGLLHKNEETKRYQLGLELLFLGRLVEKNSSFLNIAAPVMKEMWAKLEECISLNVIENEKRKCIDFIASSHQLQTMITVGQESPLYAGASAKILLAYFPAAVQREYLANIQFEPLSSEKTFDKDELFQELQSIQQKGYAKSNGERVKGAISYSAPIFNPQNEILASISITIPSVRIDDYEEEELVETVIEGAKIITGKIQKK</sequence>
<organism evidence="6 7">
    <name type="scientific">Cytobacillus stercorigallinarum</name>
    <dbReference type="NCBI Taxonomy" id="2762240"/>
    <lineage>
        <taxon>Bacteria</taxon>
        <taxon>Bacillati</taxon>
        <taxon>Bacillota</taxon>
        <taxon>Bacilli</taxon>
        <taxon>Bacillales</taxon>
        <taxon>Bacillaceae</taxon>
        <taxon>Cytobacillus</taxon>
    </lineage>
</organism>
<dbReference type="Pfam" id="PF01614">
    <property type="entry name" value="IclR_C"/>
    <property type="match status" value="1"/>
</dbReference>
<protein>
    <submittedName>
        <fullName evidence="6">IclR family transcriptional regulator</fullName>
    </submittedName>
</protein>
<dbReference type="SUPFAM" id="SSF55781">
    <property type="entry name" value="GAF domain-like"/>
    <property type="match status" value="1"/>
</dbReference>
<name>A0ABR8QLF9_9BACI</name>
<dbReference type="Gene3D" id="3.30.450.40">
    <property type="match status" value="1"/>
</dbReference>
<proteinExistence type="predicted"/>
<dbReference type="SUPFAM" id="SSF46785">
    <property type="entry name" value="Winged helix' DNA-binding domain"/>
    <property type="match status" value="1"/>
</dbReference>
<dbReference type="RefSeq" id="WP_191811089.1">
    <property type="nucleotide sequence ID" value="NZ_JACSQT010000001.1"/>
</dbReference>
<dbReference type="PROSITE" id="PS51078">
    <property type="entry name" value="ICLR_ED"/>
    <property type="match status" value="1"/>
</dbReference>
<dbReference type="InterPro" id="IPR005471">
    <property type="entry name" value="Tscrpt_reg_IclR_N"/>
</dbReference>
<dbReference type="InterPro" id="IPR036390">
    <property type="entry name" value="WH_DNA-bd_sf"/>
</dbReference>
<dbReference type="PANTHER" id="PTHR30136">
    <property type="entry name" value="HELIX-TURN-HELIX TRANSCRIPTIONAL REGULATOR, ICLR FAMILY"/>
    <property type="match status" value="1"/>
</dbReference>
<evidence type="ECO:0000256" key="1">
    <source>
        <dbReference type="ARBA" id="ARBA00023015"/>
    </source>
</evidence>